<dbReference type="GO" id="GO:0005524">
    <property type="term" value="F:ATP binding"/>
    <property type="evidence" value="ECO:0007669"/>
    <property type="project" value="UniProtKB-UniRule"/>
</dbReference>
<evidence type="ECO:0000256" key="3">
    <source>
        <dbReference type="ARBA" id="ARBA00022679"/>
    </source>
</evidence>
<keyword evidence="5 8" id="KW-0418">Kinase</keyword>
<dbReference type="EMBL" id="SOFM01000026">
    <property type="protein sequence ID" value="TFC03785.1"/>
    <property type="molecule type" value="Genomic_DNA"/>
</dbReference>
<dbReference type="InterPro" id="IPR018485">
    <property type="entry name" value="FGGY_C"/>
</dbReference>
<gene>
    <name evidence="8" type="primary">xylB</name>
    <name evidence="12" type="ORF">E3O32_09355</name>
</gene>
<comment type="function">
    <text evidence="8">Catalyzes the phosphorylation of D-xylulose to D-xylulose 5-phosphate.</text>
</comment>
<evidence type="ECO:0000259" key="11">
    <source>
        <dbReference type="Pfam" id="PF02782"/>
    </source>
</evidence>
<reference evidence="12 13" key="1">
    <citation type="submission" date="2019-03" db="EMBL/GenBank/DDBJ databases">
        <title>Genomics of glacier-inhabiting Cryobacterium strains.</title>
        <authorList>
            <person name="Liu Q."/>
            <person name="Xin Y.-H."/>
        </authorList>
    </citation>
    <scope>NUCLEOTIDE SEQUENCE [LARGE SCALE GENOMIC DNA]</scope>
    <source>
        <strain evidence="12 13">RHLT2-21</strain>
    </source>
</reference>
<dbReference type="InterPro" id="IPR050406">
    <property type="entry name" value="FGGY_Carb_Kinase"/>
</dbReference>
<comment type="caution">
    <text evidence="12">The sequence shown here is derived from an EMBL/GenBank/DDBJ whole genome shotgun (WGS) entry which is preliminary data.</text>
</comment>
<dbReference type="PIRSF" id="PIRSF000538">
    <property type="entry name" value="GlpK"/>
    <property type="match status" value="1"/>
</dbReference>
<evidence type="ECO:0000313" key="12">
    <source>
        <dbReference type="EMBL" id="TFC03785.1"/>
    </source>
</evidence>
<accession>A0A4R8W880</accession>
<dbReference type="PANTHER" id="PTHR43095:SF5">
    <property type="entry name" value="XYLULOSE KINASE"/>
    <property type="match status" value="1"/>
</dbReference>
<dbReference type="HAMAP" id="MF_02220">
    <property type="entry name" value="XylB"/>
    <property type="match status" value="1"/>
</dbReference>
<dbReference type="RefSeq" id="WP_134508852.1">
    <property type="nucleotide sequence ID" value="NZ_SOFM01000026.1"/>
</dbReference>
<feature type="domain" description="Carbohydrate kinase FGGY C-terminal" evidence="11">
    <location>
        <begin position="290"/>
        <end position="472"/>
    </location>
</feature>
<dbReference type="GO" id="GO:0004856">
    <property type="term" value="F:D-xylulokinase activity"/>
    <property type="evidence" value="ECO:0007669"/>
    <property type="project" value="UniProtKB-UniRule"/>
</dbReference>
<dbReference type="InterPro" id="IPR006000">
    <property type="entry name" value="Xylulokinase"/>
</dbReference>
<dbReference type="Pfam" id="PF00370">
    <property type="entry name" value="FGGY_N"/>
    <property type="match status" value="1"/>
</dbReference>
<evidence type="ECO:0000256" key="7">
    <source>
        <dbReference type="ARBA" id="ARBA00023277"/>
    </source>
</evidence>
<evidence type="ECO:0000256" key="1">
    <source>
        <dbReference type="ARBA" id="ARBA00009156"/>
    </source>
</evidence>
<feature type="binding site" evidence="8">
    <location>
        <begin position="71"/>
        <end position="72"/>
    </location>
    <ligand>
        <name>substrate</name>
    </ligand>
</feature>
<evidence type="ECO:0000259" key="10">
    <source>
        <dbReference type="Pfam" id="PF00370"/>
    </source>
</evidence>
<dbReference type="SUPFAM" id="SSF53067">
    <property type="entry name" value="Actin-like ATPase domain"/>
    <property type="match status" value="2"/>
</dbReference>
<dbReference type="GO" id="GO:0042732">
    <property type="term" value="P:D-xylose metabolic process"/>
    <property type="evidence" value="ECO:0007669"/>
    <property type="project" value="UniProtKB-KW"/>
</dbReference>
<evidence type="ECO:0000256" key="8">
    <source>
        <dbReference type="HAMAP-Rule" id="MF_02220"/>
    </source>
</evidence>
<name>A0A4R8W880_9MICO</name>
<evidence type="ECO:0000256" key="5">
    <source>
        <dbReference type="ARBA" id="ARBA00022777"/>
    </source>
</evidence>
<feature type="site" description="Important for activity" evidence="8">
    <location>
        <position position="8"/>
    </location>
</feature>
<organism evidence="12 13">
    <name type="scientific">Cryobacterium mannosilyticum</name>
    <dbReference type="NCBI Taxonomy" id="1259190"/>
    <lineage>
        <taxon>Bacteria</taxon>
        <taxon>Bacillati</taxon>
        <taxon>Actinomycetota</taxon>
        <taxon>Actinomycetes</taxon>
        <taxon>Micrococcales</taxon>
        <taxon>Microbacteriaceae</taxon>
        <taxon>Cryobacterium</taxon>
    </lineage>
</organism>
<dbReference type="InterPro" id="IPR000577">
    <property type="entry name" value="Carb_kinase_FGGY"/>
</dbReference>
<dbReference type="CDD" id="cd07809">
    <property type="entry name" value="ASKHA_NBD_FGGY_BaXK-like"/>
    <property type="match status" value="1"/>
</dbReference>
<dbReference type="InterPro" id="IPR018483">
    <property type="entry name" value="Carb_kinase_FGGY_CS"/>
</dbReference>
<keyword evidence="2 8" id="KW-0859">Xylose metabolism</keyword>
<dbReference type="PROSITE" id="PS00445">
    <property type="entry name" value="FGGY_KINASES_2"/>
    <property type="match status" value="1"/>
</dbReference>
<dbReference type="EC" id="2.7.1.17" evidence="8"/>
<evidence type="ECO:0000313" key="13">
    <source>
        <dbReference type="Proteomes" id="UP000297643"/>
    </source>
</evidence>
<dbReference type="Proteomes" id="UP000297643">
    <property type="component" value="Unassembled WGS sequence"/>
</dbReference>
<proteinExistence type="inferred from homology"/>
<feature type="domain" description="Carbohydrate kinase FGGY N-terminal" evidence="10">
    <location>
        <begin position="4"/>
        <end position="231"/>
    </location>
</feature>
<feature type="active site" description="Proton acceptor" evidence="8">
    <location>
        <position position="273"/>
    </location>
</feature>
<dbReference type="InterPro" id="IPR018484">
    <property type="entry name" value="FGGY_N"/>
</dbReference>
<keyword evidence="13" id="KW-1185">Reference proteome</keyword>
<keyword evidence="3 8" id="KW-0808">Transferase</keyword>
<keyword evidence="6 8" id="KW-0067">ATP-binding</keyword>
<dbReference type="GO" id="GO:0005998">
    <property type="term" value="P:xylulose catabolic process"/>
    <property type="evidence" value="ECO:0007669"/>
    <property type="project" value="UniProtKB-UniRule"/>
</dbReference>
<keyword evidence="7 8" id="KW-0119">Carbohydrate metabolism</keyword>
<comment type="catalytic activity">
    <reaction evidence="8">
        <text>D-xylulose + ATP = D-xylulose 5-phosphate + ADP + H(+)</text>
        <dbReference type="Rhea" id="RHEA:10964"/>
        <dbReference type="ChEBI" id="CHEBI:15378"/>
        <dbReference type="ChEBI" id="CHEBI:17140"/>
        <dbReference type="ChEBI" id="CHEBI:30616"/>
        <dbReference type="ChEBI" id="CHEBI:57737"/>
        <dbReference type="ChEBI" id="CHEBI:456216"/>
        <dbReference type="EC" id="2.7.1.17"/>
    </reaction>
</comment>
<evidence type="ECO:0000256" key="4">
    <source>
        <dbReference type="ARBA" id="ARBA00022741"/>
    </source>
</evidence>
<evidence type="ECO:0000256" key="9">
    <source>
        <dbReference type="RuleBase" id="RU003733"/>
    </source>
</evidence>
<protein>
    <recommendedName>
        <fullName evidence="8">Xylulose kinase</fullName>
        <shortName evidence="8">Xylulokinase</shortName>
        <ecNumber evidence="8">2.7.1.17</ecNumber>
    </recommendedName>
</protein>
<dbReference type="Pfam" id="PF02782">
    <property type="entry name" value="FGGY_C"/>
    <property type="match status" value="1"/>
</dbReference>
<evidence type="ECO:0000256" key="6">
    <source>
        <dbReference type="ARBA" id="ARBA00022840"/>
    </source>
</evidence>
<dbReference type="AlphaFoldDB" id="A0A4R8W880"/>
<evidence type="ECO:0000256" key="2">
    <source>
        <dbReference type="ARBA" id="ARBA00022629"/>
    </source>
</evidence>
<keyword evidence="4 8" id="KW-0547">Nucleotide-binding</keyword>
<sequence length="506" mass="51431">MSLVAGVDSSTQSCKVVIRDAATGALVRSGRASHPDGTEVDPEQWWDALHAALADAGGLADVAALSIAAQQHGMVALDGDGEVIRPALLWNDTRSAPAAADLVAEVGATEYARRTGVVPVASFTATKLRWLRDAEPANALRVAAVALPHDWLTWRLLGYGPAGRSPLGPDLSALTTDRSDASGTGYWSPVTGDYDLELFERALGHAAVLPRVLGPGATAGTTVHLPARSNGEFGDTPASVARHAASGQETPPQAHTARADVPAGIVVGVGAGDNAGAALGLGASDGDVIVSIGTSGTVFAVTDHPATDASGTVAGFADASGLFLPLVATLNAARVLDAVRGLLGVDHDELGRLSLDAEPGAGGLVLQPYFEGERTPNLPDATATLFGLTLAGATRPNLARAAVEGLLCGLGDGLDAVRAQGVAVTRILLIGGAAQNPAVRTIAAQLFENPVIVPAPGEYVADGAAVQAAWALADHRPDWPLSIAAQPAQDFQPVIRAQYAAHRVTG</sequence>
<dbReference type="InterPro" id="IPR043129">
    <property type="entry name" value="ATPase_NBD"/>
</dbReference>
<dbReference type="Gene3D" id="3.30.420.40">
    <property type="match status" value="2"/>
</dbReference>
<comment type="similarity">
    <text evidence="1 8 9">Belongs to the FGGY kinase family.</text>
</comment>
<dbReference type="PANTHER" id="PTHR43095">
    <property type="entry name" value="SUGAR KINASE"/>
    <property type="match status" value="1"/>
</dbReference>